<gene>
    <name evidence="1" type="ORF">EP073_10820</name>
</gene>
<organism evidence="1 2">
    <name type="scientific">Geovibrio thiophilus</name>
    <dbReference type="NCBI Taxonomy" id="139438"/>
    <lineage>
        <taxon>Bacteria</taxon>
        <taxon>Pseudomonadati</taxon>
        <taxon>Deferribacterota</taxon>
        <taxon>Deferribacteres</taxon>
        <taxon>Deferribacterales</taxon>
        <taxon>Geovibrionaceae</taxon>
        <taxon>Geovibrio</taxon>
    </lineage>
</organism>
<name>A0A3R5Y7Y8_9BACT</name>
<dbReference type="KEGG" id="gtl:EP073_10820"/>
<dbReference type="OrthoDB" id="9799139at2"/>
<evidence type="ECO:0000313" key="1">
    <source>
        <dbReference type="EMBL" id="QAR33875.1"/>
    </source>
</evidence>
<accession>A0A3R5Y7Y8</accession>
<keyword evidence="2" id="KW-1185">Reference proteome</keyword>
<evidence type="ECO:0000313" key="2">
    <source>
        <dbReference type="Proteomes" id="UP000287502"/>
    </source>
</evidence>
<dbReference type="Proteomes" id="UP000287502">
    <property type="component" value="Chromosome"/>
</dbReference>
<dbReference type="RefSeq" id="WP_128467160.1">
    <property type="nucleotide sequence ID" value="NZ_CP035108.1"/>
</dbReference>
<sequence length="102" mass="12080">MEQKTRYGVGDIFRIYDRALESYRNVILVRIIITEEHFYLLSMHSFEPWSERVLSTKDIFKKTSLTIDEVSYLADSVDITYLGNAYELKEEFDSMLLNRVAK</sequence>
<proteinExistence type="predicted"/>
<dbReference type="EMBL" id="CP035108">
    <property type="protein sequence ID" value="QAR33875.1"/>
    <property type="molecule type" value="Genomic_DNA"/>
</dbReference>
<reference evidence="1 2" key="1">
    <citation type="submission" date="2019-01" db="EMBL/GenBank/DDBJ databases">
        <title>Geovibrio thiophilus DSM 11263, complete genome.</title>
        <authorList>
            <person name="Spring S."/>
            <person name="Bunk B."/>
            <person name="Sproer C."/>
        </authorList>
    </citation>
    <scope>NUCLEOTIDE SEQUENCE [LARGE SCALE GENOMIC DNA]</scope>
    <source>
        <strain evidence="1 2">DSM 11263</strain>
    </source>
</reference>
<protein>
    <submittedName>
        <fullName evidence="1">Uncharacterized protein</fullName>
    </submittedName>
</protein>
<dbReference type="AlphaFoldDB" id="A0A3R5Y7Y8"/>